<keyword evidence="3" id="KW-0479">Metal-binding</keyword>
<feature type="domain" description="C2H2-type" evidence="15">
    <location>
        <begin position="164"/>
        <end position="193"/>
    </location>
</feature>
<comment type="subcellular location">
    <subcellularLocation>
        <location evidence="1">Nucleus</location>
    </subcellularLocation>
</comment>
<feature type="domain" description="C2H2-type" evidence="15">
    <location>
        <begin position="371"/>
        <end position="400"/>
    </location>
</feature>
<dbReference type="GO" id="GO:0003677">
    <property type="term" value="F:DNA binding"/>
    <property type="evidence" value="ECO:0007669"/>
    <property type="project" value="UniProtKB-KW"/>
</dbReference>
<evidence type="ECO:0000256" key="3">
    <source>
        <dbReference type="ARBA" id="ARBA00022723"/>
    </source>
</evidence>
<keyword evidence="2" id="KW-0690">Ribosome biogenesis</keyword>
<dbReference type="Proteomes" id="UP000287033">
    <property type="component" value="Unassembled WGS sequence"/>
</dbReference>
<dbReference type="OMA" id="RKDCERT"/>
<evidence type="ECO:0000256" key="7">
    <source>
        <dbReference type="ARBA" id="ARBA00022884"/>
    </source>
</evidence>
<feature type="compositionally biased region" description="Basic and acidic residues" evidence="14">
    <location>
        <begin position="95"/>
        <end position="127"/>
    </location>
</feature>
<evidence type="ECO:0000256" key="8">
    <source>
        <dbReference type="ARBA" id="ARBA00023015"/>
    </source>
</evidence>
<gene>
    <name evidence="16" type="ORF">chiPu_0005832</name>
</gene>
<keyword evidence="8" id="KW-0805">Transcription regulation</keyword>
<evidence type="ECO:0000256" key="6">
    <source>
        <dbReference type="ARBA" id="ARBA00022833"/>
    </source>
</evidence>
<protein>
    <recommendedName>
        <fullName evidence="12">Transcription factor IIIA</fullName>
    </recommendedName>
</protein>
<feature type="domain" description="C2H2-type" evidence="15">
    <location>
        <begin position="194"/>
        <end position="224"/>
    </location>
</feature>
<evidence type="ECO:0000256" key="12">
    <source>
        <dbReference type="ARBA" id="ARBA00040434"/>
    </source>
</evidence>
<feature type="compositionally biased region" description="Low complexity" evidence="14">
    <location>
        <begin position="80"/>
        <end position="92"/>
    </location>
</feature>
<keyword evidence="11" id="KW-0539">Nucleus</keyword>
<feature type="compositionally biased region" description="Basic and acidic residues" evidence="14">
    <location>
        <begin position="24"/>
        <end position="54"/>
    </location>
</feature>
<name>A0A401SAI2_CHIPU</name>
<dbReference type="FunFam" id="3.30.160.60:FF:000145">
    <property type="entry name" value="Zinc finger protein 574"/>
    <property type="match status" value="1"/>
</dbReference>
<dbReference type="SMART" id="SM00355">
    <property type="entry name" value="ZnF_C2H2"/>
    <property type="match status" value="9"/>
</dbReference>
<sequence>MELGQQPEERAGPGRGQQPGERAGPGREDQPGERAGPGREDQPGERAGPGREDQPGESVGPGREDQPGERAGPGREDQPEQGPCPGSGQQPGERAGPEREDQPGERAGPGREDQPGERAVEERVSEPDRLSRNLFICSFGCGATFSKNWRLLAHLCRHTGQKPFSCEYEGCGKSYSRKGHLTRHLLTHESEKTFRCTDERCNKTFTTKDNLKKHISRKHDNIEKLYLCDFEGCGRSFKKHQQLKVHQYEHTNVLPFKCNYEGCDKRFCLPSKLKRHEKIHAGYLCKVEFCSFIGKTWTELLSHTRKHHRDFVCNQCNKKFKRKAFLQAHLKTHTQVREVFRCPRKDCERTYTTSFNLHGHILSFHERQRNFVCGYPGCGKDFSMKQSLERHSVVHDPKRQKLKGKRPRPKRGLASRLAGYIPSKNQSAAVSCTLTEMLEKTKMSVLEEKDKLTQPVGAN</sequence>
<feature type="domain" description="C2H2-type" evidence="15">
    <location>
        <begin position="135"/>
        <end position="163"/>
    </location>
</feature>
<feature type="domain" description="C2H2-type" evidence="15">
    <location>
        <begin position="226"/>
        <end position="255"/>
    </location>
</feature>
<dbReference type="SUPFAM" id="SSF57667">
    <property type="entry name" value="beta-beta-alpha zinc fingers"/>
    <property type="match status" value="6"/>
</dbReference>
<evidence type="ECO:0000256" key="10">
    <source>
        <dbReference type="ARBA" id="ARBA00023163"/>
    </source>
</evidence>
<dbReference type="Pfam" id="PF00096">
    <property type="entry name" value="zf-C2H2"/>
    <property type="match status" value="3"/>
</dbReference>
<evidence type="ECO:0000256" key="1">
    <source>
        <dbReference type="ARBA" id="ARBA00004123"/>
    </source>
</evidence>
<evidence type="ECO:0000313" key="16">
    <source>
        <dbReference type="EMBL" id="GCC27408.1"/>
    </source>
</evidence>
<feature type="domain" description="C2H2-type" evidence="15">
    <location>
        <begin position="340"/>
        <end position="370"/>
    </location>
</feature>
<keyword evidence="17" id="KW-1185">Reference proteome</keyword>
<keyword evidence="4" id="KW-0677">Repeat</keyword>
<dbReference type="AlphaFoldDB" id="A0A401SAI2"/>
<feature type="region of interest" description="Disordered" evidence="14">
    <location>
        <begin position="1"/>
        <end position="127"/>
    </location>
</feature>
<dbReference type="GO" id="GO:0003723">
    <property type="term" value="F:RNA binding"/>
    <property type="evidence" value="ECO:0007669"/>
    <property type="project" value="UniProtKB-KW"/>
</dbReference>
<evidence type="ECO:0000256" key="14">
    <source>
        <dbReference type="SAM" id="MobiDB-lite"/>
    </source>
</evidence>
<feature type="compositionally biased region" description="Basic and acidic residues" evidence="14">
    <location>
        <begin position="62"/>
        <end position="78"/>
    </location>
</feature>
<dbReference type="InterPro" id="IPR013087">
    <property type="entry name" value="Znf_C2H2_type"/>
</dbReference>
<evidence type="ECO:0000313" key="17">
    <source>
        <dbReference type="Proteomes" id="UP000287033"/>
    </source>
</evidence>
<dbReference type="OrthoDB" id="2687452at2759"/>
<feature type="compositionally biased region" description="Basic and acidic residues" evidence="14">
    <location>
        <begin position="390"/>
        <end position="399"/>
    </location>
</feature>
<dbReference type="InterPro" id="IPR036236">
    <property type="entry name" value="Znf_C2H2_sf"/>
</dbReference>
<comment type="caution">
    <text evidence="16">The sequence shown here is derived from an EMBL/GenBank/DDBJ whole genome shotgun (WGS) entry which is preliminary data.</text>
</comment>
<dbReference type="STRING" id="137246.A0A401SAI2"/>
<dbReference type="PANTHER" id="PTHR46179">
    <property type="entry name" value="ZINC FINGER PROTEIN"/>
    <property type="match status" value="1"/>
</dbReference>
<dbReference type="PROSITE" id="PS00028">
    <property type="entry name" value="ZINC_FINGER_C2H2_1"/>
    <property type="match status" value="8"/>
</dbReference>
<dbReference type="InterPro" id="IPR054599">
    <property type="entry name" value="TFIIIA_Zfn-C2H2"/>
</dbReference>
<keyword evidence="10" id="KW-0804">Transcription</keyword>
<evidence type="ECO:0000256" key="13">
    <source>
        <dbReference type="PROSITE-ProRule" id="PRU00042"/>
    </source>
</evidence>
<keyword evidence="5 13" id="KW-0863">Zinc-finger</keyword>
<dbReference type="EMBL" id="BEZZ01000163">
    <property type="protein sequence ID" value="GCC27408.1"/>
    <property type="molecule type" value="Genomic_DNA"/>
</dbReference>
<organism evidence="16 17">
    <name type="scientific">Chiloscyllium punctatum</name>
    <name type="common">Brownbanded bambooshark</name>
    <name type="synonym">Hemiscyllium punctatum</name>
    <dbReference type="NCBI Taxonomy" id="137246"/>
    <lineage>
        <taxon>Eukaryota</taxon>
        <taxon>Metazoa</taxon>
        <taxon>Chordata</taxon>
        <taxon>Craniata</taxon>
        <taxon>Vertebrata</taxon>
        <taxon>Chondrichthyes</taxon>
        <taxon>Elasmobranchii</taxon>
        <taxon>Galeomorphii</taxon>
        <taxon>Galeoidea</taxon>
        <taxon>Orectolobiformes</taxon>
        <taxon>Hemiscylliidae</taxon>
        <taxon>Chiloscyllium</taxon>
    </lineage>
</organism>
<feature type="region of interest" description="Disordered" evidence="14">
    <location>
        <begin position="390"/>
        <end position="412"/>
    </location>
</feature>
<evidence type="ECO:0000256" key="2">
    <source>
        <dbReference type="ARBA" id="ARBA00022517"/>
    </source>
</evidence>
<keyword evidence="7" id="KW-0694">RNA-binding</keyword>
<dbReference type="FunFam" id="3.30.160.60:FF:000032">
    <property type="entry name" value="Krueppel-like factor 4"/>
    <property type="match status" value="1"/>
</dbReference>
<dbReference type="FunFam" id="3.30.160.60:FF:001810">
    <property type="entry name" value="General transcription factor IIIA"/>
    <property type="match status" value="1"/>
</dbReference>
<feature type="domain" description="C2H2-type" evidence="15">
    <location>
        <begin position="256"/>
        <end position="282"/>
    </location>
</feature>
<dbReference type="GO" id="GO:0008270">
    <property type="term" value="F:zinc ion binding"/>
    <property type="evidence" value="ECO:0007669"/>
    <property type="project" value="UniProtKB-KW"/>
</dbReference>
<dbReference type="GO" id="GO:0005634">
    <property type="term" value="C:nucleus"/>
    <property type="evidence" value="ECO:0007669"/>
    <property type="project" value="UniProtKB-SubCell"/>
</dbReference>
<evidence type="ECO:0000256" key="5">
    <source>
        <dbReference type="ARBA" id="ARBA00022771"/>
    </source>
</evidence>
<dbReference type="PANTHER" id="PTHR46179:SF1">
    <property type="entry name" value="TRANSCRIPTION FACTOR IIIA"/>
    <property type="match status" value="1"/>
</dbReference>
<evidence type="ECO:0000256" key="4">
    <source>
        <dbReference type="ARBA" id="ARBA00022737"/>
    </source>
</evidence>
<feature type="domain" description="C2H2-type" evidence="15">
    <location>
        <begin position="311"/>
        <end position="338"/>
    </location>
</feature>
<evidence type="ECO:0000256" key="11">
    <source>
        <dbReference type="ARBA" id="ARBA00023242"/>
    </source>
</evidence>
<dbReference type="FunFam" id="3.30.160.60:FF:001102">
    <property type="entry name" value="Transcription factor IIIA"/>
    <property type="match status" value="1"/>
</dbReference>
<accession>A0A401SAI2</accession>
<evidence type="ECO:0000256" key="9">
    <source>
        <dbReference type="ARBA" id="ARBA00023125"/>
    </source>
</evidence>
<keyword evidence="6" id="KW-0862">Zinc</keyword>
<dbReference type="Gene3D" id="3.30.160.60">
    <property type="entry name" value="Classic Zinc Finger"/>
    <property type="match status" value="8"/>
</dbReference>
<evidence type="ECO:0000259" key="15">
    <source>
        <dbReference type="PROSITE" id="PS50157"/>
    </source>
</evidence>
<feature type="compositionally biased region" description="Basic residues" evidence="14">
    <location>
        <begin position="400"/>
        <end position="412"/>
    </location>
</feature>
<dbReference type="PROSITE" id="PS50157">
    <property type="entry name" value="ZINC_FINGER_C2H2_2"/>
    <property type="match status" value="8"/>
</dbReference>
<dbReference type="FunFam" id="3.30.160.60:FF:001998">
    <property type="entry name" value="Transcription factor IIIA"/>
    <property type="match status" value="1"/>
</dbReference>
<dbReference type="Pfam" id="PF22110">
    <property type="entry name" value="TFIIIA_zf-C2H2"/>
    <property type="match status" value="1"/>
</dbReference>
<dbReference type="GO" id="GO:0042254">
    <property type="term" value="P:ribosome biogenesis"/>
    <property type="evidence" value="ECO:0007669"/>
    <property type="project" value="UniProtKB-KW"/>
</dbReference>
<dbReference type="InterPro" id="IPR051061">
    <property type="entry name" value="Zinc_finger_trans_reg"/>
</dbReference>
<keyword evidence="9" id="KW-0238">DNA-binding</keyword>
<reference evidence="16 17" key="1">
    <citation type="journal article" date="2018" name="Nat. Ecol. Evol.">
        <title>Shark genomes provide insights into elasmobranch evolution and the origin of vertebrates.</title>
        <authorList>
            <person name="Hara Y"/>
            <person name="Yamaguchi K"/>
            <person name="Onimaru K"/>
            <person name="Kadota M"/>
            <person name="Koyanagi M"/>
            <person name="Keeley SD"/>
            <person name="Tatsumi K"/>
            <person name="Tanaka K"/>
            <person name="Motone F"/>
            <person name="Kageyama Y"/>
            <person name="Nozu R"/>
            <person name="Adachi N"/>
            <person name="Nishimura O"/>
            <person name="Nakagawa R"/>
            <person name="Tanegashima C"/>
            <person name="Kiyatake I"/>
            <person name="Matsumoto R"/>
            <person name="Murakumo K"/>
            <person name="Nishida K"/>
            <person name="Terakita A"/>
            <person name="Kuratani S"/>
            <person name="Sato K"/>
            <person name="Hyodo S Kuraku.S."/>
        </authorList>
    </citation>
    <scope>NUCLEOTIDE SEQUENCE [LARGE SCALE GENOMIC DNA]</scope>
</reference>
<proteinExistence type="predicted"/>